<keyword evidence="3" id="KW-1185">Reference proteome</keyword>
<evidence type="ECO:0000313" key="3">
    <source>
        <dbReference type="Proteomes" id="UP000595140"/>
    </source>
</evidence>
<organism evidence="2 3">
    <name type="scientific">Cuscuta campestris</name>
    <dbReference type="NCBI Taxonomy" id="132261"/>
    <lineage>
        <taxon>Eukaryota</taxon>
        <taxon>Viridiplantae</taxon>
        <taxon>Streptophyta</taxon>
        <taxon>Embryophyta</taxon>
        <taxon>Tracheophyta</taxon>
        <taxon>Spermatophyta</taxon>
        <taxon>Magnoliopsida</taxon>
        <taxon>eudicotyledons</taxon>
        <taxon>Gunneridae</taxon>
        <taxon>Pentapetalae</taxon>
        <taxon>asterids</taxon>
        <taxon>lamiids</taxon>
        <taxon>Solanales</taxon>
        <taxon>Convolvulaceae</taxon>
        <taxon>Cuscuteae</taxon>
        <taxon>Cuscuta</taxon>
        <taxon>Cuscuta subgen. Grammica</taxon>
        <taxon>Cuscuta sect. Cleistogrammica</taxon>
    </lineage>
</organism>
<feature type="region of interest" description="Disordered" evidence="1">
    <location>
        <begin position="25"/>
        <end position="50"/>
    </location>
</feature>
<name>A0A484KBQ1_9ASTE</name>
<dbReference type="EMBL" id="OOIL02000116">
    <property type="protein sequence ID" value="VFQ60667.1"/>
    <property type="molecule type" value="Genomic_DNA"/>
</dbReference>
<feature type="compositionally biased region" description="Polar residues" evidence="1">
    <location>
        <begin position="28"/>
        <end position="50"/>
    </location>
</feature>
<accession>A0A484KBQ1</accession>
<proteinExistence type="predicted"/>
<dbReference type="AlphaFoldDB" id="A0A484KBQ1"/>
<sequence>MAKSLGQTAEFFRRMGEWRNQLRHAAPSANQSHFTASASHNHSEQSTFRSYLSDRVPIWNPERNGYAKT</sequence>
<reference evidence="2 3" key="1">
    <citation type="submission" date="2018-04" db="EMBL/GenBank/DDBJ databases">
        <authorList>
            <person name="Vogel A."/>
        </authorList>
    </citation>
    <scope>NUCLEOTIDE SEQUENCE [LARGE SCALE GENOMIC DNA]</scope>
</reference>
<evidence type="ECO:0000313" key="2">
    <source>
        <dbReference type="EMBL" id="VFQ60667.1"/>
    </source>
</evidence>
<gene>
    <name evidence="2" type="ORF">CCAM_LOCUS2443</name>
</gene>
<dbReference type="Proteomes" id="UP000595140">
    <property type="component" value="Unassembled WGS sequence"/>
</dbReference>
<evidence type="ECO:0000256" key="1">
    <source>
        <dbReference type="SAM" id="MobiDB-lite"/>
    </source>
</evidence>
<protein>
    <submittedName>
        <fullName evidence="2">Uncharacterized protein</fullName>
    </submittedName>
</protein>